<accession>A0AAW9Q7S3</accession>
<evidence type="ECO:0000313" key="1">
    <source>
        <dbReference type="EMBL" id="MEE3719258.1"/>
    </source>
</evidence>
<dbReference type="RefSeq" id="WP_330485695.1">
    <property type="nucleotide sequence ID" value="NZ_JAZBJZ010000121.1"/>
</dbReference>
<comment type="caution">
    <text evidence="1">The sequence shown here is derived from an EMBL/GenBank/DDBJ whole genome shotgun (WGS) entry which is preliminary data.</text>
</comment>
<dbReference type="AlphaFoldDB" id="A0AAW9Q7S3"/>
<organism evidence="1 2">
    <name type="scientific">Tumidithrix elongata BACA0141</name>
    <dbReference type="NCBI Taxonomy" id="2716417"/>
    <lineage>
        <taxon>Bacteria</taxon>
        <taxon>Bacillati</taxon>
        <taxon>Cyanobacteriota</taxon>
        <taxon>Cyanophyceae</taxon>
        <taxon>Pseudanabaenales</taxon>
        <taxon>Pseudanabaenaceae</taxon>
        <taxon>Tumidithrix</taxon>
        <taxon>Tumidithrix elongata</taxon>
    </lineage>
</organism>
<dbReference type="Proteomes" id="UP001333818">
    <property type="component" value="Unassembled WGS sequence"/>
</dbReference>
<sequence length="69" mass="7531">MSLATKTAFSGRRSRDLVSLPTLYIASLENLIPISLEFLTDRTVPCRATKEAPRSLAHSFLILGLEAIG</sequence>
<name>A0AAW9Q7S3_9CYAN</name>
<protein>
    <submittedName>
        <fullName evidence="1">Uncharacterized protein</fullName>
    </submittedName>
</protein>
<proteinExistence type="predicted"/>
<dbReference type="EMBL" id="JAZBJZ010000121">
    <property type="protein sequence ID" value="MEE3719258.1"/>
    <property type="molecule type" value="Genomic_DNA"/>
</dbReference>
<gene>
    <name evidence="1" type="ORF">V2H45_21160</name>
</gene>
<reference evidence="1" key="1">
    <citation type="submission" date="2024-01" db="EMBL/GenBank/DDBJ databases">
        <title>Bank of Algae and Cyanobacteria of the Azores (BACA) strain genomes.</title>
        <authorList>
            <person name="Luz R."/>
            <person name="Cordeiro R."/>
            <person name="Fonseca A."/>
            <person name="Goncalves V."/>
        </authorList>
    </citation>
    <scope>NUCLEOTIDE SEQUENCE</scope>
    <source>
        <strain evidence="1">BACA0141</strain>
    </source>
</reference>
<keyword evidence="2" id="KW-1185">Reference proteome</keyword>
<evidence type="ECO:0000313" key="2">
    <source>
        <dbReference type="Proteomes" id="UP001333818"/>
    </source>
</evidence>